<organism evidence="1 2">
    <name type="scientific">Nocardioides thalensis</name>
    <dbReference type="NCBI Taxonomy" id="1914755"/>
    <lineage>
        <taxon>Bacteria</taxon>
        <taxon>Bacillati</taxon>
        <taxon>Actinomycetota</taxon>
        <taxon>Actinomycetes</taxon>
        <taxon>Propionibacteriales</taxon>
        <taxon>Nocardioidaceae</taxon>
        <taxon>Nocardioides</taxon>
    </lineage>
</organism>
<dbReference type="Gene3D" id="3.40.960.10">
    <property type="entry name" value="VSR Endonuclease"/>
    <property type="match status" value="1"/>
</dbReference>
<accession>A0A853C267</accession>
<dbReference type="Proteomes" id="UP000530424">
    <property type="component" value="Unassembled WGS sequence"/>
</dbReference>
<dbReference type="EMBL" id="JACCFP010000001">
    <property type="protein sequence ID" value="NYJ01257.1"/>
    <property type="molecule type" value="Genomic_DNA"/>
</dbReference>
<proteinExistence type="predicted"/>
<evidence type="ECO:0000313" key="1">
    <source>
        <dbReference type="EMBL" id="NYJ01257.1"/>
    </source>
</evidence>
<protein>
    <recommendedName>
        <fullName evidence="3">Type IV toxin-antitoxin system AbiEi family antitoxin domain-containing protein</fullName>
    </recommendedName>
</protein>
<reference evidence="1 2" key="1">
    <citation type="submission" date="2020-07" db="EMBL/GenBank/DDBJ databases">
        <title>Sequencing the genomes of 1000 actinobacteria strains.</title>
        <authorList>
            <person name="Klenk H.-P."/>
        </authorList>
    </citation>
    <scope>NUCLEOTIDE SEQUENCE [LARGE SCALE GENOMIC DNA]</scope>
    <source>
        <strain evidence="1 2">DSM 103833</strain>
    </source>
</reference>
<name>A0A853C267_9ACTN</name>
<keyword evidence="2" id="KW-1185">Reference proteome</keyword>
<dbReference type="RefSeq" id="WP_179667762.1">
    <property type="nucleotide sequence ID" value="NZ_JACCFP010000001.1"/>
</dbReference>
<gene>
    <name evidence="1" type="ORF">HNR19_001955</name>
</gene>
<comment type="caution">
    <text evidence="1">The sequence shown here is derived from an EMBL/GenBank/DDBJ whole genome shotgun (WGS) entry which is preliminary data.</text>
</comment>
<sequence>MTRQPHFEGIAFLDDSSNLPLDRPFTAATARIEAGLGYRQLKRLVDDGLLQHPIRGVYLVAQIGDTIETRCACLRLVVPEDAVVVDRHAGWLHGAEMVLAPGEHLALRPTAVFRPSGHGRVRNQLSDSGERNLRPGDVVEINGVRVSTAIRTAWDLGRSRWPDSSLAAIDQLLRLGAFSKDEFLAGIERFRGMRWVTTLRAVAPYADGRAESPPESILRLRWIEAHLPEPCPQYEVWVDGEFLARLDIGNAELQFGAEYDGAEWHDTPEQLEHDRRRRTDVSERGNWHVVALRKENLFGQRQNAQEILVASVAEARRRFGIRLPA</sequence>
<dbReference type="AlphaFoldDB" id="A0A853C267"/>
<evidence type="ECO:0000313" key="2">
    <source>
        <dbReference type="Proteomes" id="UP000530424"/>
    </source>
</evidence>
<evidence type="ECO:0008006" key="3">
    <source>
        <dbReference type="Google" id="ProtNLM"/>
    </source>
</evidence>